<dbReference type="Gene3D" id="3.40.309.10">
    <property type="entry name" value="Aldehyde Dehydrogenase, Chain A, domain 2"/>
    <property type="match status" value="1"/>
</dbReference>
<accession>A0ABX2TNA1</accession>
<evidence type="ECO:0000256" key="1">
    <source>
        <dbReference type="ARBA" id="ARBA00023002"/>
    </source>
</evidence>
<name>A0ABX2TNA1_CLOLD</name>
<proteinExistence type="predicted"/>
<evidence type="ECO:0000313" key="3">
    <source>
        <dbReference type="Proteomes" id="UP000077020"/>
    </source>
</evidence>
<organism evidence="2 3">
    <name type="scientific">Clostridium ljungdahlii (strain ATCC 55383 / DSM 13528 / PETC)</name>
    <dbReference type="NCBI Taxonomy" id="748727"/>
    <lineage>
        <taxon>Bacteria</taxon>
        <taxon>Bacillati</taxon>
        <taxon>Bacillota</taxon>
        <taxon>Clostridia</taxon>
        <taxon>Eubacteriales</taxon>
        <taxon>Clostridiaceae</taxon>
        <taxon>Clostridium</taxon>
    </lineage>
</organism>
<reference evidence="2 3" key="1">
    <citation type="journal article" date="2016" name="Biotechnol. Bioeng.">
        <title>Traits of selected Clostridium strains for syngas fermentation to ethanol.</title>
        <authorList>
            <person name="Martin M.E."/>
            <person name="Richter H."/>
            <person name="Saha S."/>
            <person name="Angenent L.T."/>
        </authorList>
    </citation>
    <scope>NUCLEOTIDE SEQUENCE [LARGE SCALE GENOMIC DNA]</scope>
    <source>
        <strain evidence="2 3">PETC</strain>
    </source>
</reference>
<keyword evidence="3" id="KW-1185">Reference proteome</keyword>
<sequence length="143" mass="14795">MNIHTNDRDLVMKFAKKPASRILVNTGGSQGGTGASTGLAPAFTLGCGTWGGSSVSENVTPLHLINIKRVAYGLKDCTTLAADDTTFNHPELCGSKNDLGFCATSPAEFAAKSNCDSTAADTTDNDKLARLVSELVAAMKGAN</sequence>
<dbReference type="SUPFAM" id="SSF53720">
    <property type="entry name" value="ALDH-like"/>
    <property type="match status" value="1"/>
</dbReference>
<dbReference type="Proteomes" id="UP000077020">
    <property type="component" value="Unassembled WGS sequence"/>
</dbReference>
<dbReference type="EMBL" id="LITS01000045">
    <property type="protein sequence ID" value="OAA82655.1"/>
    <property type="molecule type" value="Genomic_DNA"/>
</dbReference>
<dbReference type="InterPro" id="IPR016163">
    <property type="entry name" value="Ald_DH_C"/>
</dbReference>
<gene>
    <name evidence="2" type="primary">adhE_7</name>
    <name evidence="2" type="ORF">WX45_02534</name>
</gene>
<keyword evidence="1" id="KW-0560">Oxidoreductase</keyword>
<protein>
    <submittedName>
        <fullName evidence="2">Aldehyde-alcohol dehydrogenase</fullName>
    </submittedName>
</protein>
<dbReference type="InterPro" id="IPR016161">
    <property type="entry name" value="Ald_DH/histidinol_DH"/>
</dbReference>
<comment type="caution">
    <text evidence="2">The sequence shown here is derived from an EMBL/GenBank/DDBJ whole genome shotgun (WGS) entry which is preliminary data.</text>
</comment>
<evidence type="ECO:0000313" key="2">
    <source>
        <dbReference type="EMBL" id="OAA82655.1"/>
    </source>
</evidence>
<dbReference type="Gene3D" id="3.40.605.10">
    <property type="entry name" value="Aldehyde Dehydrogenase, Chain A, domain 1"/>
    <property type="match status" value="1"/>
</dbReference>
<dbReference type="InterPro" id="IPR016162">
    <property type="entry name" value="Ald_DH_N"/>
</dbReference>